<sequence length="142" mass="15296">MGPFAPCNLPWIDATVNKYVENIPQFRSKVDAIMCCLTPGDCTITAIQGTCPFGYLSCNFGNSRYACSFLPPTGQGPRCWTEGTLTHTRNLPCCQSHLYEFMKTQPCMGGYSTASNASMCCTGKNADSCKMEIGCPGVSTDG</sequence>
<dbReference type="AlphaFoldDB" id="A0A9P5SPE8"/>
<evidence type="ECO:0000313" key="2">
    <source>
        <dbReference type="Proteomes" id="UP000696485"/>
    </source>
</evidence>
<proteinExistence type="predicted"/>
<gene>
    <name evidence="1" type="ORF">BG006_005117</name>
</gene>
<accession>A0A9P5SPE8</accession>
<organism evidence="1 2">
    <name type="scientific">Podila minutissima</name>
    <dbReference type="NCBI Taxonomy" id="64525"/>
    <lineage>
        <taxon>Eukaryota</taxon>
        <taxon>Fungi</taxon>
        <taxon>Fungi incertae sedis</taxon>
        <taxon>Mucoromycota</taxon>
        <taxon>Mortierellomycotina</taxon>
        <taxon>Mortierellomycetes</taxon>
        <taxon>Mortierellales</taxon>
        <taxon>Mortierellaceae</taxon>
        <taxon>Podila</taxon>
    </lineage>
</organism>
<dbReference type="EMBL" id="JAAAUY010000287">
    <property type="protein sequence ID" value="KAF9332024.1"/>
    <property type="molecule type" value="Genomic_DNA"/>
</dbReference>
<evidence type="ECO:0000313" key="1">
    <source>
        <dbReference type="EMBL" id="KAF9332024.1"/>
    </source>
</evidence>
<comment type="caution">
    <text evidence="1">The sequence shown here is derived from an EMBL/GenBank/DDBJ whole genome shotgun (WGS) entry which is preliminary data.</text>
</comment>
<reference evidence="1" key="1">
    <citation type="journal article" date="2020" name="Fungal Divers.">
        <title>Resolving the Mortierellaceae phylogeny through synthesis of multi-gene phylogenetics and phylogenomics.</title>
        <authorList>
            <person name="Vandepol N."/>
            <person name="Liber J."/>
            <person name="Desiro A."/>
            <person name="Na H."/>
            <person name="Kennedy M."/>
            <person name="Barry K."/>
            <person name="Grigoriev I.V."/>
            <person name="Miller A.N."/>
            <person name="O'Donnell K."/>
            <person name="Stajich J.E."/>
            <person name="Bonito G."/>
        </authorList>
    </citation>
    <scope>NUCLEOTIDE SEQUENCE</scope>
    <source>
        <strain evidence="1">NVP1</strain>
    </source>
</reference>
<name>A0A9P5SPE8_9FUNG</name>
<protein>
    <submittedName>
        <fullName evidence="1">Uncharacterized protein</fullName>
    </submittedName>
</protein>
<dbReference type="Proteomes" id="UP000696485">
    <property type="component" value="Unassembled WGS sequence"/>
</dbReference>
<keyword evidence="2" id="KW-1185">Reference proteome</keyword>